<dbReference type="EMBL" id="CAJPIJ010000130">
    <property type="protein sequence ID" value="CAG1983643.1"/>
    <property type="molecule type" value="Genomic_DNA"/>
</dbReference>
<gene>
    <name evidence="4" type="ORF">FUG_LOCUS289795</name>
    <name evidence="3" type="ORF">MDCFG202_LOCUS242631</name>
</gene>
<evidence type="ECO:0000256" key="2">
    <source>
        <dbReference type="SAM" id="SignalP"/>
    </source>
</evidence>
<proteinExistence type="predicted"/>
<feature type="region of interest" description="Disordered" evidence="1">
    <location>
        <begin position="94"/>
        <end position="114"/>
    </location>
</feature>
<sequence>MKISHANLLYQLFLVPCLPLHTRRVKVRVYCDYLILPGHTYIPKARARHPPKPSLPGGSFGSSPNPHCDPDWGFVIRLPPTAADITVPLANTWTRWHPRKPPRPNPCSPAGRVSNGSLQFSKSATIWLPVQSTSSAQALESAKGHYNHHVRAAT</sequence>
<reference evidence="4" key="1">
    <citation type="submission" date="2019-04" db="EMBL/GenBank/DDBJ databases">
        <authorList>
            <person name="Melise S."/>
            <person name="Noan J."/>
            <person name="Okalmin O."/>
        </authorList>
    </citation>
    <scope>NUCLEOTIDE SEQUENCE</scope>
    <source>
        <strain evidence="4">FN9</strain>
    </source>
</reference>
<evidence type="ECO:0000256" key="1">
    <source>
        <dbReference type="SAM" id="MobiDB-lite"/>
    </source>
</evidence>
<protein>
    <recommendedName>
        <fullName evidence="6">Secreted protein</fullName>
    </recommendedName>
</protein>
<keyword evidence="2" id="KW-0732">Signal</keyword>
<reference evidence="3" key="2">
    <citation type="submission" date="2021-03" db="EMBL/GenBank/DDBJ databases">
        <authorList>
            <person name="Alouane T."/>
            <person name="Langin T."/>
            <person name="Bonhomme L."/>
        </authorList>
    </citation>
    <scope>NUCLEOTIDE SEQUENCE</scope>
    <source>
        <strain evidence="3">MDC_Fg202</strain>
    </source>
</reference>
<dbReference type="Proteomes" id="UP000746612">
    <property type="component" value="Unassembled WGS sequence"/>
</dbReference>
<evidence type="ECO:0008006" key="6">
    <source>
        <dbReference type="Google" id="ProtNLM"/>
    </source>
</evidence>
<evidence type="ECO:0000313" key="5">
    <source>
        <dbReference type="Proteomes" id="UP000746612"/>
    </source>
</evidence>
<name>A0A4U9ENG4_GIBZA</name>
<dbReference type="AlphaFoldDB" id="A0A4U9ENG4"/>
<feature type="chain" id="PRO_5041090842" description="Secreted protein" evidence="2">
    <location>
        <begin position="20"/>
        <end position="154"/>
    </location>
</feature>
<evidence type="ECO:0000313" key="4">
    <source>
        <dbReference type="EMBL" id="VIO58163.1"/>
    </source>
</evidence>
<accession>A0A4U9ENG4</accession>
<evidence type="ECO:0000313" key="3">
    <source>
        <dbReference type="EMBL" id="CAG1983643.1"/>
    </source>
</evidence>
<feature type="signal peptide" evidence="2">
    <location>
        <begin position="1"/>
        <end position="19"/>
    </location>
</feature>
<dbReference type="EMBL" id="CAAKMV010000131">
    <property type="protein sequence ID" value="VIO58163.1"/>
    <property type="molecule type" value="Genomic_DNA"/>
</dbReference>
<organism evidence="3 5">
    <name type="scientific">Gibberella zeae</name>
    <name type="common">Wheat head blight fungus</name>
    <name type="synonym">Fusarium graminearum</name>
    <dbReference type="NCBI Taxonomy" id="5518"/>
    <lineage>
        <taxon>Eukaryota</taxon>
        <taxon>Fungi</taxon>
        <taxon>Dikarya</taxon>
        <taxon>Ascomycota</taxon>
        <taxon>Pezizomycotina</taxon>
        <taxon>Sordariomycetes</taxon>
        <taxon>Hypocreomycetidae</taxon>
        <taxon>Hypocreales</taxon>
        <taxon>Nectriaceae</taxon>
        <taxon>Fusarium</taxon>
    </lineage>
</organism>